<name>H8GPR4_METAL</name>
<keyword evidence="2" id="KW-0472">Membrane</keyword>
<keyword evidence="2" id="KW-0812">Transmembrane</keyword>
<evidence type="ECO:0000313" key="4">
    <source>
        <dbReference type="Proteomes" id="UP000005090"/>
    </source>
</evidence>
<feature type="coiled-coil region" evidence="1">
    <location>
        <begin position="236"/>
        <end position="263"/>
    </location>
</feature>
<evidence type="ECO:0000256" key="1">
    <source>
        <dbReference type="SAM" id="Coils"/>
    </source>
</evidence>
<reference evidence="3 4" key="1">
    <citation type="journal article" date="2013" name="Genome Announc.">
        <title>Genome Sequence of the Obligate Gammaproteobacterial Methanotroph Methylomicrobium album Strain BG8.</title>
        <authorList>
            <person name="Kits K.D."/>
            <person name="Kalyuzhnaya M.G."/>
            <person name="Klotz M.G."/>
            <person name="Jetten M.S."/>
            <person name="Op den Camp H.J."/>
            <person name="Vuilleumier S."/>
            <person name="Bringel F."/>
            <person name="Dispirito A.A."/>
            <person name="Murrell J.C."/>
            <person name="Bruce D."/>
            <person name="Cheng J.F."/>
            <person name="Copeland A."/>
            <person name="Goodwin L."/>
            <person name="Hauser L."/>
            <person name="Lajus A."/>
            <person name="Land M.L."/>
            <person name="Lapidus A."/>
            <person name="Lucas S."/>
            <person name="Medigue C."/>
            <person name="Pitluck S."/>
            <person name="Woyke T."/>
            <person name="Zeytun A."/>
            <person name="Stein L.Y."/>
        </authorList>
    </citation>
    <scope>NUCLEOTIDE SEQUENCE [LARGE SCALE GENOMIC DNA]</scope>
    <source>
        <strain evidence="3 4">BG8</strain>
    </source>
</reference>
<proteinExistence type="predicted"/>
<evidence type="ECO:0008006" key="5">
    <source>
        <dbReference type="Google" id="ProtNLM"/>
    </source>
</evidence>
<feature type="transmembrane region" description="Helical" evidence="2">
    <location>
        <begin position="83"/>
        <end position="101"/>
    </location>
</feature>
<dbReference type="STRING" id="686340.Metal_0687"/>
<keyword evidence="4" id="KW-1185">Reference proteome</keyword>
<feature type="transmembrane region" description="Helical" evidence="2">
    <location>
        <begin position="113"/>
        <end position="132"/>
    </location>
</feature>
<keyword evidence="1" id="KW-0175">Coiled coil</keyword>
<sequence length="308" mass="33312">MSNLPYEETHKPHIGSGISPQRSRRMRWIKGISWTSVFAGVVVALGVQMLLSTLGTGIGMSMIDPLRAHDTPTVREFSIGAGLWWVVSSFLSLFIGGWVAAQFSGYLRHLDGILHGLLVWALGTLVTIYFLGSAIGSVASGAGNVLSAGTRGVAEKAVTVVSWDDIRKDAEGVLRSRPGIPQTIEPRAGGESRSAIMDPEFSMALERFLTAEDRNVKETNRTALINLLTARTGLSIDEAANRVNRWERIYEQAEQKVREAADQTAKAVAWSALWGFLVILVSAIAAAVGGYVGTQMPDGEAREKSMSR</sequence>
<protein>
    <recommendedName>
        <fullName evidence="5">PhnA-like protein</fullName>
    </recommendedName>
</protein>
<dbReference type="HOGENOM" id="CLU_063844_2_1_6"/>
<dbReference type="Proteomes" id="UP000005090">
    <property type="component" value="Chromosome"/>
</dbReference>
<organism evidence="3 4">
    <name type="scientific">Methylomicrobium album BG8</name>
    <dbReference type="NCBI Taxonomy" id="686340"/>
    <lineage>
        <taxon>Bacteria</taxon>
        <taxon>Pseudomonadati</taxon>
        <taxon>Pseudomonadota</taxon>
        <taxon>Gammaproteobacteria</taxon>
        <taxon>Methylococcales</taxon>
        <taxon>Methylococcaceae</taxon>
        <taxon>Methylomicrobium</taxon>
    </lineage>
</organism>
<keyword evidence="2" id="KW-1133">Transmembrane helix</keyword>
<dbReference type="eggNOG" id="COG1196">
    <property type="taxonomic scope" value="Bacteria"/>
</dbReference>
<dbReference type="AlphaFoldDB" id="H8GPR4"/>
<gene>
    <name evidence="3" type="ORF">Metal_0687</name>
</gene>
<dbReference type="RefSeq" id="WP_005369626.1">
    <property type="nucleotide sequence ID" value="NZ_CM001475.1"/>
</dbReference>
<evidence type="ECO:0000313" key="3">
    <source>
        <dbReference type="EMBL" id="EIC28526.1"/>
    </source>
</evidence>
<evidence type="ECO:0000256" key="2">
    <source>
        <dbReference type="SAM" id="Phobius"/>
    </source>
</evidence>
<dbReference type="EMBL" id="CM001475">
    <property type="protein sequence ID" value="EIC28526.1"/>
    <property type="molecule type" value="Genomic_DNA"/>
</dbReference>
<accession>H8GPR4</accession>
<feature type="transmembrane region" description="Helical" evidence="2">
    <location>
        <begin position="32"/>
        <end position="63"/>
    </location>
</feature>
<feature type="transmembrane region" description="Helical" evidence="2">
    <location>
        <begin position="272"/>
        <end position="294"/>
    </location>
</feature>